<keyword evidence="2" id="KW-1185">Reference proteome</keyword>
<sequence>MTKHSTILTLIFGFIFFVSWGQNPKPTPADRFLNFLNNYQIDSLRVIVADNFELQRTYTKYINDKKSFLENYVPQSKVFNGKYKILKRAENKYETEYNVQDQSNYLKYLKITYPKWKIKILTNHKNMIEHMLIDTTGNYQLYLTQLKQKTKKFEKWVSQKHPTEYLKDIYANERRLTTLLKEYSMNK</sequence>
<name>A0ABT4LBJ7_9SPHI</name>
<comment type="caution">
    <text evidence="1">The sequence shown here is derived from an EMBL/GenBank/DDBJ whole genome shotgun (WGS) entry which is preliminary data.</text>
</comment>
<evidence type="ECO:0000313" key="2">
    <source>
        <dbReference type="Proteomes" id="UP001144347"/>
    </source>
</evidence>
<dbReference type="RefSeq" id="WP_269428357.1">
    <property type="nucleotide sequence ID" value="NZ_JAPWGM010000005.1"/>
</dbReference>
<dbReference type="EMBL" id="JAPWGM010000005">
    <property type="protein sequence ID" value="MCZ4245302.1"/>
    <property type="molecule type" value="Genomic_DNA"/>
</dbReference>
<organism evidence="1 2">
    <name type="scientific">Pedobacter punctiformis</name>
    <dbReference type="NCBI Taxonomy" id="3004097"/>
    <lineage>
        <taxon>Bacteria</taxon>
        <taxon>Pseudomonadati</taxon>
        <taxon>Bacteroidota</taxon>
        <taxon>Sphingobacteriia</taxon>
        <taxon>Sphingobacteriales</taxon>
        <taxon>Sphingobacteriaceae</taxon>
        <taxon>Pedobacter</taxon>
    </lineage>
</organism>
<proteinExistence type="predicted"/>
<reference evidence="1" key="1">
    <citation type="submission" date="2022-12" db="EMBL/GenBank/DDBJ databases">
        <title>Genome sequence of HCMS5-2.</title>
        <authorList>
            <person name="Woo H."/>
        </authorList>
    </citation>
    <scope>NUCLEOTIDE SEQUENCE</scope>
    <source>
        <strain evidence="1">HCMS5-2</strain>
    </source>
</reference>
<dbReference type="Proteomes" id="UP001144347">
    <property type="component" value="Unassembled WGS sequence"/>
</dbReference>
<evidence type="ECO:0008006" key="3">
    <source>
        <dbReference type="Google" id="ProtNLM"/>
    </source>
</evidence>
<evidence type="ECO:0000313" key="1">
    <source>
        <dbReference type="EMBL" id="MCZ4245302.1"/>
    </source>
</evidence>
<gene>
    <name evidence="1" type="ORF">O0955_14940</name>
</gene>
<accession>A0ABT4LBJ7</accession>
<protein>
    <recommendedName>
        <fullName evidence="3">DUF4294 domain-containing protein</fullName>
    </recommendedName>
</protein>